<dbReference type="GO" id="GO:0003677">
    <property type="term" value="F:DNA binding"/>
    <property type="evidence" value="ECO:0007669"/>
    <property type="project" value="UniProtKB-KW"/>
</dbReference>
<dbReference type="GO" id="GO:0005634">
    <property type="term" value="C:nucleus"/>
    <property type="evidence" value="ECO:0007669"/>
    <property type="project" value="UniProtKB-SubCell"/>
</dbReference>
<sequence length="683" mass="77036">MDGRWSDPLIPICLQNLLQRDTATFENMSRKYERKSLRASWAAEDLEEAMQQVRGKIMGINEASRRFGIPSRTLRRHLITGKSKVPLGRNPVFSVEYERKLVAHIQKLEKVGFAPDRNDVREMAFQLAKKLDIKHTFSERSGSAGRVWFTGFMKRNPELTQRKSEGLSLARAYGVNRKDIQYFYDLLAKIYEENDFASHPEDIIYNMDETGIQVNNKPGKVVATKGVKDVYTLTSCEKGENVTVIACCNVGGNFMPPTLIYKGTYTKPQFSEGLPPGSRGLMNKKSCYINSDLFMQWFEEVFLRDKGPRTTLLILDGHSSHSNNIRVLEVAKENNVILLCLPSHTTHVLQPLDKAFFRPLKMFFAQEAKSWMVQNREKKLTRYDVSKLIGKAWGKAATVSNGVSALKCCGIYPFDPHAVADYHFSLSDSLQEQNLVDIDEVNNQSTRSTDESLTGNTAPATEILSQPGTSGLHSTPVSLHDDESVNTPQKHPQNDASQQVGICDKTPEEAIPSSDVKDKETPSKVLSEIHPVPKLPKNLSKRKQTAIILTSPENIEKRTLLANKRKIKAEAESNKLKKAKTKVTNTKKRDDLSRVKGKKVLKKKPKKNASSDSNDENMETFEESEEELSDEDPNRCAECTENYYQTQSTEDWIQCPTCSAWLHEFCTIVYAIGTSTYSGKTTK</sequence>
<dbReference type="OrthoDB" id="6779770at2759"/>
<feature type="compositionally biased region" description="Basic residues" evidence="4">
    <location>
        <begin position="595"/>
        <end position="607"/>
    </location>
</feature>
<evidence type="ECO:0000259" key="5">
    <source>
        <dbReference type="PROSITE" id="PS51253"/>
    </source>
</evidence>
<evidence type="ECO:0000256" key="2">
    <source>
        <dbReference type="ARBA" id="ARBA00023125"/>
    </source>
</evidence>
<evidence type="ECO:0000256" key="3">
    <source>
        <dbReference type="ARBA" id="ARBA00023242"/>
    </source>
</evidence>
<evidence type="ECO:0000313" key="7">
    <source>
        <dbReference type="Proteomes" id="UP001152888"/>
    </source>
</evidence>
<dbReference type="InterPro" id="IPR011011">
    <property type="entry name" value="Znf_FYVE_PHD"/>
</dbReference>
<dbReference type="PROSITE" id="PS51253">
    <property type="entry name" value="HTH_CENPB"/>
    <property type="match status" value="1"/>
</dbReference>
<feature type="region of interest" description="Disordered" evidence="4">
    <location>
        <begin position="440"/>
        <end position="540"/>
    </location>
</feature>
<dbReference type="CDD" id="cd15517">
    <property type="entry name" value="PHD_TCF19_like"/>
    <property type="match status" value="1"/>
</dbReference>
<dbReference type="SUPFAM" id="SSF57903">
    <property type="entry name" value="FYVE/PHD zinc finger"/>
    <property type="match status" value="1"/>
</dbReference>
<dbReference type="PANTHER" id="PTHR19303">
    <property type="entry name" value="TRANSPOSON"/>
    <property type="match status" value="1"/>
</dbReference>
<name>A0A9P0LM96_ACAOB</name>
<comment type="caution">
    <text evidence="6">The sequence shown here is derived from an EMBL/GenBank/DDBJ whole genome shotgun (WGS) entry which is preliminary data.</text>
</comment>
<dbReference type="InterPro" id="IPR009057">
    <property type="entry name" value="Homeodomain-like_sf"/>
</dbReference>
<accession>A0A9P0LM96</accession>
<dbReference type="InterPro" id="IPR050863">
    <property type="entry name" value="CenT-Element_Derived"/>
</dbReference>
<comment type="subcellular location">
    <subcellularLocation>
        <location evidence="1">Nucleus</location>
    </subcellularLocation>
</comment>
<feature type="domain" description="HTH CENPB-type" evidence="5">
    <location>
        <begin position="85"/>
        <end position="162"/>
    </location>
</feature>
<gene>
    <name evidence="6" type="ORF">ACAOBT_LOCUS23831</name>
</gene>
<evidence type="ECO:0000313" key="6">
    <source>
        <dbReference type="EMBL" id="CAH1997555.1"/>
    </source>
</evidence>
<dbReference type="EMBL" id="CAKOFQ010007295">
    <property type="protein sequence ID" value="CAH1997555.1"/>
    <property type="molecule type" value="Genomic_DNA"/>
</dbReference>
<evidence type="ECO:0000256" key="1">
    <source>
        <dbReference type="ARBA" id="ARBA00004123"/>
    </source>
</evidence>
<reference evidence="6" key="1">
    <citation type="submission" date="2022-03" db="EMBL/GenBank/DDBJ databases">
        <authorList>
            <person name="Sayadi A."/>
        </authorList>
    </citation>
    <scope>NUCLEOTIDE SEQUENCE</scope>
</reference>
<dbReference type="InterPro" id="IPR007889">
    <property type="entry name" value="HTH_Psq"/>
</dbReference>
<keyword evidence="2" id="KW-0238">DNA-binding</keyword>
<feature type="region of interest" description="Disordered" evidence="4">
    <location>
        <begin position="572"/>
        <end position="633"/>
    </location>
</feature>
<organism evidence="6 7">
    <name type="scientific">Acanthoscelides obtectus</name>
    <name type="common">Bean weevil</name>
    <name type="synonym">Bruchus obtectus</name>
    <dbReference type="NCBI Taxonomy" id="200917"/>
    <lineage>
        <taxon>Eukaryota</taxon>
        <taxon>Metazoa</taxon>
        <taxon>Ecdysozoa</taxon>
        <taxon>Arthropoda</taxon>
        <taxon>Hexapoda</taxon>
        <taxon>Insecta</taxon>
        <taxon>Pterygota</taxon>
        <taxon>Neoptera</taxon>
        <taxon>Endopterygota</taxon>
        <taxon>Coleoptera</taxon>
        <taxon>Polyphaga</taxon>
        <taxon>Cucujiformia</taxon>
        <taxon>Chrysomeloidea</taxon>
        <taxon>Chrysomelidae</taxon>
        <taxon>Bruchinae</taxon>
        <taxon>Bruchini</taxon>
        <taxon>Acanthoscelides</taxon>
    </lineage>
</organism>
<dbReference type="InterPro" id="IPR004875">
    <property type="entry name" value="DDE_SF_endonuclease_dom"/>
</dbReference>
<feature type="compositionally biased region" description="Polar residues" evidence="4">
    <location>
        <begin position="485"/>
        <end position="500"/>
    </location>
</feature>
<dbReference type="SUPFAM" id="SSF46689">
    <property type="entry name" value="Homeodomain-like"/>
    <property type="match status" value="1"/>
</dbReference>
<dbReference type="Pfam" id="PF03221">
    <property type="entry name" value="HTH_Tnp_Tc5"/>
    <property type="match status" value="1"/>
</dbReference>
<dbReference type="Gene3D" id="1.10.10.60">
    <property type="entry name" value="Homeodomain-like"/>
    <property type="match status" value="1"/>
</dbReference>
<keyword evidence="7" id="KW-1185">Reference proteome</keyword>
<keyword evidence="3" id="KW-0539">Nucleus</keyword>
<dbReference type="Pfam" id="PF05225">
    <property type="entry name" value="HTH_psq"/>
    <property type="match status" value="1"/>
</dbReference>
<dbReference type="PANTHER" id="PTHR19303:SF74">
    <property type="entry name" value="POGO TRANSPOSABLE ELEMENT WITH KRAB DOMAIN"/>
    <property type="match status" value="1"/>
</dbReference>
<feature type="compositionally biased region" description="Acidic residues" evidence="4">
    <location>
        <begin position="613"/>
        <end position="631"/>
    </location>
</feature>
<dbReference type="Proteomes" id="UP001152888">
    <property type="component" value="Unassembled WGS sequence"/>
</dbReference>
<dbReference type="InterPro" id="IPR006600">
    <property type="entry name" value="HTH_CenpB_DNA-bd_dom"/>
</dbReference>
<protein>
    <recommendedName>
        <fullName evidence="5">HTH CENPB-type domain-containing protein</fullName>
    </recommendedName>
</protein>
<evidence type="ECO:0000256" key="4">
    <source>
        <dbReference type="SAM" id="MobiDB-lite"/>
    </source>
</evidence>
<dbReference type="AlphaFoldDB" id="A0A9P0LM96"/>
<dbReference type="SMART" id="SM00674">
    <property type="entry name" value="CENPB"/>
    <property type="match status" value="1"/>
</dbReference>
<feature type="compositionally biased region" description="Polar residues" evidence="4">
    <location>
        <begin position="441"/>
        <end position="477"/>
    </location>
</feature>
<proteinExistence type="predicted"/>
<dbReference type="Pfam" id="PF03184">
    <property type="entry name" value="DDE_1"/>
    <property type="match status" value="1"/>
</dbReference>